<dbReference type="AlphaFoldDB" id="A0A0P1KSF6"/>
<dbReference type="Proteomes" id="UP000236544">
    <property type="component" value="Unassembled WGS sequence"/>
</dbReference>
<evidence type="ECO:0000313" key="4">
    <source>
        <dbReference type="Proteomes" id="UP000236544"/>
    </source>
</evidence>
<evidence type="ECO:0000259" key="2">
    <source>
        <dbReference type="PROSITE" id="PS50102"/>
    </source>
</evidence>
<organism evidence="3 4">
    <name type="scientific">Lachancea quebecensis</name>
    <dbReference type="NCBI Taxonomy" id="1654605"/>
    <lineage>
        <taxon>Eukaryota</taxon>
        <taxon>Fungi</taxon>
        <taxon>Dikarya</taxon>
        <taxon>Ascomycota</taxon>
        <taxon>Saccharomycotina</taxon>
        <taxon>Saccharomycetes</taxon>
        <taxon>Saccharomycetales</taxon>
        <taxon>Saccharomycetaceae</taxon>
        <taxon>Lachancea</taxon>
    </lineage>
</organism>
<protein>
    <submittedName>
        <fullName evidence="3">LAQU0S04e03598g1_1</fullName>
    </submittedName>
</protein>
<evidence type="ECO:0000256" key="1">
    <source>
        <dbReference type="PROSITE-ProRule" id="PRU00176"/>
    </source>
</evidence>
<feature type="domain" description="RRM" evidence="2">
    <location>
        <begin position="35"/>
        <end position="112"/>
    </location>
</feature>
<dbReference type="CDD" id="cd12246">
    <property type="entry name" value="RRM1_U1A_like"/>
    <property type="match status" value="1"/>
</dbReference>
<keyword evidence="1" id="KW-0694">RNA-binding</keyword>
<evidence type="ECO:0000313" key="3">
    <source>
        <dbReference type="EMBL" id="CUS21909.1"/>
    </source>
</evidence>
<dbReference type="Pfam" id="PF13893">
    <property type="entry name" value="RRM_5"/>
    <property type="match status" value="1"/>
</dbReference>
<name>A0A0P1KSF6_9SACH</name>
<dbReference type="InterPro" id="IPR012677">
    <property type="entry name" value="Nucleotide-bd_a/b_plait_sf"/>
</dbReference>
<dbReference type="SMART" id="SM00360">
    <property type="entry name" value="RRM"/>
    <property type="match status" value="1"/>
</dbReference>
<dbReference type="InterPro" id="IPR035979">
    <property type="entry name" value="RBD_domain_sf"/>
</dbReference>
<gene>
    <name evidence="3" type="ORF">LAQU0_S04e03598g</name>
</gene>
<dbReference type="InterPro" id="IPR000504">
    <property type="entry name" value="RRM_dom"/>
</dbReference>
<proteinExistence type="predicted"/>
<accession>A0A0P1KSF6</accession>
<dbReference type="OrthoDB" id="277802at2759"/>
<dbReference type="FunFam" id="3.30.70.330:FF:000039">
    <property type="entry name" value="U1 small nuclear ribonucleoprotein A"/>
    <property type="match status" value="1"/>
</dbReference>
<dbReference type="Gene3D" id="3.30.70.330">
    <property type="match status" value="1"/>
</dbReference>
<dbReference type="GO" id="GO:0003723">
    <property type="term" value="F:RNA binding"/>
    <property type="evidence" value="ECO:0007669"/>
    <property type="project" value="UniProtKB-UniRule"/>
</dbReference>
<reference evidence="4" key="1">
    <citation type="submission" date="2015-10" db="EMBL/GenBank/DDBJ databases">
        <authorList>
            <person name="Devillers H."/>
        </authorList>
    </citation>
    <scope>NUCLEOTIDE SEQUENCE [LARGE SCALE GENOMIC DNA]</scope>
</reference>
<dbReference type="EMBL" id="LN890563">
    <property type="protein sequence ID" value="CUS21909.1"/>
    <property type="molecule type" value="Genomic_DNA"/>
</dbReference>
<sequence length="124" mass="14100">MAAKKRISEYTPVPLETKKPKNLTSTAEGTIPPKKTLYVNNLNDKIKIQTLRENLYLLFSTYGEVLQINVSKKNRGQAFIVLRTADEANIAMISLQKEPFFDKELHIQFSKQDSKLVASETTAR</sequence>
<keyword evidence="4" id="KW-1185">Reference proteome</keyword>
<dbReference type="PROSITE" id="PS50102">
    <property type="entry name" value="RRM"/>
    <property type="match status" value="1"/>
</dbReference>
<dbReference type="SUPFAM" id="SSF54928">
    <property type="entry name" value="RNA-binding domain, RBD"/>
    <property type="match status" value="1"/>
</dbReference>